<dbReference type="Proteomes" id="UP001286313">
    <property type="component" value="Unassembled WGS sequence"/>
</dbReference>
<feature type="region of interest" description="Disordered" evidence="1">
    <location>
        <begin position="1"/>
        <end position="66"/>
    </location>
</feature>
<keyword evidence="3" id="KW-1185">Reference proteome</keyword>
<feature type="compositionally biased region" description="Polar residues" evidence="1">
    <location>
        <begin position="1"/>
        <end position="11"/>
    </location>
</feature>
<name>A0AAE1FDC6_PETCI</name>
<evidence type="ECO:0000256" key="1">
    <source>
        <dbReference type="SAM" id="MobiDB-lite"/>
    </source>
</evidence>
<reference evidence="2" key="1">
    <citation type="submission" date="2023-10" db="EMBL/GenBank/DDBJ databases">
        <title>Genome assemblies of two species of porcelain crab, Petrolisthes cinctipes and Petrolisthes manimaculis (Anomura: Porcellanidae).</title>
        <authorList>
            <person name="Angst P."/>
        </authorList>
    </citation>
    <scope>NUCLEOTIDE SEQUENCE</scope>
    <source>
        <strain evidence="2">PB745_01</strain>
        <tissue evidence="2">Gill</tissue>
    </source>
</reference>
<feature type="compositionally biased region" description="Basic and acidic residues" evidence="1">
    <location>
        <begin position="33"/>
        <end position="46"/>
    </location>
</feature>
<accession>A0AAE1FDC6</accession>
<proteinExistence type="predicted"/>
<dbReference type="EMBL" id="JAWQEG010002505">
    <property type="protein sequence ID" value="KAK3871496.1"/>
    <property type="molecule type" value="Genomic_DNA"/>
</dbReference>
<evidence type="ECO:0000313" key="3">
    <source>
        <dbReference type="Proteomes" id="UP001286313"/>
    </source>
</evidence>
<gene>
    <name evidence="2" type="ORF">Pcinc_023361</name>
</gene>
<organism evidence="2 3">
    <name type="scientific">Petrolisthes cinctipes</name>
    <name type="common">Flat porcelain crab</name>
    <dbReference type="NCBI Taxonomy" id="88211"/>
    <lineage>
        <taxon>Eukaryota</taxon>
        <taxon>Metazoa</taxon>
        <taxon>Ecdysozoa</taxon>
        <taxon>Arthropoda</taxon>
        <taxon>Crustacea</taxon>
        <taxon>Multicrustacea</taxon>
        <taxon>Malacostraca</taxon>
        <taxon>Eumalacostraca</taxon>
        <taxon>Eucarida</taxon>
        <taxon>Decapoda</taxon>
        <taxon>Pleocyemata</taxon>
        <taxon>Anomura</taxon>
        <taxon>Galatheoidea</taxon>
        <taxon>Porcellanidae</taxon>
        <taxon>Petrolisthes</taxon>
    </lineage>
</organism>
<evidence type="ECO:0000313" key="2">
    <source>
        <dbReference type="EMBL" id="KAK3871496.1"/>
    </source>
</evidence>
<dbReference type="AlphaFoldDB" id="A0AAE1FDC6"/>
<feature type="region of interest" description="Disordered" evidence="1">
    <location>
        <begin position="83"/>
        <end position="102"/>
    </location>
</feature>
<protein>
    <submittedName>
        <fullName evidence="2">Uncharacterized protein</fullName>
    </submittedName>
</protein>
<feature type="compositionally biased region" description="Basic residues" evidence="1">
    <location>
        <begin position="85"/>
        <end position="97"/>
    </location>
</feature>
<sequence length="131" mass="14496">METNRCGQQRATCRHGGNTGRDPSVPRDPGSCRADKTRKGSGKELNQDGEDEAMTTESGEVNRHNGEFDDMTITTEDLGAVVTRGQRRNERRSRRSLKVSVAGTGPLKNRKVMEEYRVSCVAIRMGKVKVS</sequence>
<comment type="caution">
    <text evidence="2">The sequence shown here is derived from an EMBL/GenBank/DDBJ whole genome shotgun (WGS) entry which is preliminary data.</text>
</comment>